<accession>A0ABY7ZZE4</accession>
<dbReference type="RefSeq" id="WP_275035341.1">
    <property type="nucleotide sequence ID" value="NZ_CP118615.1"/>
</dbReference>
<organism evidence="2 3">
    <name type="scientific">Micromonospora cathayae</name>
    <dbReference type="NCBI Taxonomy" id="3028804"/>
    <lineage>
        <taxon>Bacteria</taxon>
        <taxon>Bacillati</taxon>
        <taxon>Actinomycetota</taxon>
        <taxon>Actinomycetes</taxon>
        <taxon>Micromonosporales</taxon>
        <taxon>Micromonosporaceae</taxon>
        <taxon>Micromonospora</taxon>
    </lineage>
</organism>
<evidence type="ECO:0000313" key="2">
    <source>
        <dbReference type="EMBL" id="WDZ88275.1"/>
    </source>
</evidence>
<reference evidence="2 3" key="1">
    <citation type="submission" date="2023-02" db="EMBL/GenBank/DDBJ databases">
        <authorList>
            <person name="Mo P."/>
        </authorList>
    </citation>
    <scope>NUCLEOTIDE SEQUENCE [LARGE SCALE GENOMIC DNA]</scope>
    <source>
        <strain evidence="2 3">HUAS 3</strain>
    </source>
</reference>
<protein>
    <submittedName>
        <fullName evidence="2">Uncharacterized protein</fullName>
    </submittedName>
</protein>
<name>A0ABY7ZZE4_9ACTN</name>
<proteinExistence type="predicted"/>
<feature type="compositionally biased region" description="Pro residues" evidence="1">
    <location>
        <begin position="54"/>
        <end position="65"/>
    </location>
</feature>
<sequence length="65" mass="6966">MTRARQREEPVSEPEENQDEADRTEPIVAAPTANPARVQVPPEGPEALADGVRPPEPGPVPGEET</sequence>
<feature type="compositionally biased region" description="Basic and acidic residues" evidence="1">
    <location>
        <begin position="1"/>
        <end position="10"/>
    </location>
</feature>
<gene>
    <name evidence="2" type="ORF">PVK37_18995</name>
</gene>
<evidence type="ECO:0000313" key="3">
    <source>
        <dbReference type="Proteomes" id="UP001219605"/>
    </source>
</evidence>
<evidence type="ECO:0000256" key="1">
    <source>
        <dbReference type="SAM" id="MobiDB-lite"/>
    </source>
</evidence>
<feature type="region of interest" description="Disordered" evidence="1">
    <location>
        <begin position="1"/>
        <end position="65"/>
    </location>
</feature>
<dbReference type="EMBL" id="CP118615">
    <property type="protein sequence ID" value="WDZ88275.1"/>
    <property type="molecule type" value="Genomic_DNA"/>
</dbReference>
<keyword evidence="3" id="KW-1185">Reference proteome</keyword>
<dbReference type="Proteomes" id="UP001219605">
    <property type="component" value="Chromosome"/>
</dbReference>